<evidence type="ECO:0000313" key="4">
    <source>
        <dbReference type="Proteomes" id="UP000054350"/>
    </source>
</evidence>
<dbReference type="EMBL" id="GG745352">
    <property type="protein sequence ID" value="KNE67161.1"/>
    <property type="molecule type" value="Genomic_DNA"/>
</dbReference>
<evidence type="ECO:0000256" key="1">
    <source>
        <dbReference type="SAM" id="MobiDB-lite"/>
    </source>
</evidence>
<gene>
    <name evidence="3" type="ORF">AMAG_12231</name>
</gene>
<feature type="region of interest" description="Disordered" evidence="1">
    <location>
        <begin position="138"/>
        <end position="252"/>
    </location>
</feature>
<keyword evidence="2" id="KW-0812">Transmembrane</keyword>
<accession>A0A0L0SXE5</accession>
<feature type="region of interest" description="Disordered" evidence="1">
    <location>
        <begin position="1"/>
        <end position="45"/>
    </location>
</feature>
<evidence type="ECO:0000313" key="3">
    <source>
        <dbReference type="EMBL" id="KNE67161.1"/>
    </source>
</evidence>
<feature type="transmembrane region" description="Helical" evidence="2">
    <location>
        <begin position="502"/>
        <end position="525"/>
    </location>
</feature>
<feature type="compositionally biased region" description="Low complexity" evidence="1">
    <location>
        <begin position="1"/>
        <end position="24"/>
    </location>
</feature>
<feature type="compositionally biased region" description="Polar residues" evidence="1">
    <location>
        <begin position="151"/>
        <end position="163"/>
    </location>
</feature>
<feature type="compositionally biased region" description="Low complexity" evidence="1">
    <location>
        <begin position="36"/>
        <end position="45"/>
    </location>
</feature>
<evidence type="ECO:0000256" key="2">
    <source>
        <dbReference type="SAM" id="Phobius"/>
    </source>
</evidence>
<keyword evidence="2" id="KW-0472">Membrane</keyword>
<dbReference type="Proteomes" id="UP000054350">
    <property type="component" value="Unassembled WGS sequence"/>
</dbReference>
<feature type="transmembrane region" description="Helical" evidence="2">
    <location>
        <begin position="385"/>
        <end position="407"/>
    </location>
</feature>
<dbReference type="OrthoDB" id="10394167at2759"/>
<sequence>MSATPPDAGASPRAPRAPTASPARNGTGTPPLPYRSTSTTPAASTTSIIVARRAVALANRQQGGIISPTRSPAAASGLTVRTTSQPRVVANDSFNNSSPTTPSCGRESFESVLESRLTLTLPGGADYLTSLDGIDRGRITEEDEPEPISLVSPTRLRSPTAESPYSPWRSSPLAAARPRPLQASPTRSPLARAARPPATALPRSSTDVTSSLDGDVLRQTTDDVPLPTPADLVSPTLLNSHEPTLPNSVRRRPDDPDLDFLFAGTAARPRAPTADITALTSFVAAKDLSPIRTTQSPEPSPLDLSPNARASALSLCAPTRDELVDEVAHSAFSDVPLDEVEAAKAAVVSDQEKPPISGLPLVDLGIWSEFALAWAKAPPDVNARVVSLFGHLAAHLAAVLLTMGYLATYNIGCFAATSRVDTRYDAALFLFYIAFAATAVNTAFLVAAVMAIADARETEPSWHSALAAADARREPPLTKAVFADLLLLAILIANWHPGDRSVLLALLMVLGAWAAAEAIISRLCIGTTDPPKLSVTRVNQTARTFATLALAATLLVPLALLMDPTPPTTVASTITSAHLVALCIPPPPYSATLDPTTNPTFCNPSACTNPVGPLPPTTAYAVATKRAVTLPSSFMCGVPRAIPHATTADGETMVMTRAWPIAYDPLRAAPCGVSTATNATDWGVRGPSTLRAAPDPEDRAVEDLGGARVARILGPRTCTRRWIVPPVVLRTMGVLSDMEWDVPYQHYVAVVEVRAVDRVGRAPVTWRYA</sequence>
<name>A0A0L0SXE5_ALLM3</name>
<reference evidence="4" key="2">
    <citation type="submission" date="2009-11" db="EMBL/GenBank/DDBJ databases">
        <title>The Genome Sequence of Allomyces macrogynus strain ATCC 38327.</title>
        <authorList>
            <consortium name="The Broad Institute Genome Sequencing Platform"/>
            <person name="Russ C."/>
            <person name="Cuomo C."/>
            <person name="Shea T."/>
            <person name="Young S.K."/>
            <person name="Zeng Q."/>
            <person name="Koehrsen M."/>
            <person name="Haas B."/>
            <person name="Borodovsky M."/>
            <person name="Guigo R."/>
            <person name="Alvarado L."/>
            <person name="Berlin A."/>
            <person name="Borenstein D."/>
            <person name="Chen Z."/>
            <person name="Engels R."/>
            <person name="Freedman E."/>
            <person name="Gellesch M."/>
            <person name="Goldberg J."/>
            <person name="Griggs A."/>
            <person name="Gujja S."/>
            <person name="Heiman D."/>
            <person name="Hepburn T."/>
            <person name="Howarth C."/>
            <person name="Jen D."/>
            <person name="Larson L."/>
            <person name="Lewis B."/>
            <person name="Mehta T."/>
            <person name="Park D."/>
            <person name="Pearson M."/>
            <person name="Roberts A."/>
            <person name="Saif S."/>
            <person name="Shenoy N."/>
            <person name="Sisk P."/>
            <person name="Stolte C."/>
            <person name="Sykes S."/>
            <person name="Walk T."/>
            <person name="White J."/>
            <person name="Yandava C."/>
            <person name="Burger G."/>
            <person name="Gray M.W."/>
            <person name="Holland P.W.H."/>
            <person name="King N."/>
            <person name="Lang F.B.F."/>
            <person name="Roger A.J."/>
            <person name="Ruiz-Trillo I."/>
            <person name="Lander E."/>
            <person name="Nusbaum C."/>
        </authorList>
    </citation>
    <scope>NUCLEOTIDE SEQUENCE [LARGE SCALE GENOMIC DNA]</scope>
    <source>
        <strain evidence="4">ATCC 38327</strain>
    </source>
</reference>
<dbReference type="AlphaFoldDB" id="A0A0L0SXE5"/>
<feature type="transmembrane region" description="Helical" evidence="2">
    <location>
        <begin position="545"/>
        <end position="562"/>
    </location>
</feature>
<keyword evidence="4" id="KW-1185">Reference proteome</keyword>
<reference evidence="3 4" key="1">
    <citation type="submission" date="2009-11" db="EMBL/GenBank/DDBJ databases">
        <title>Annotation of Allomyces macrogynus ATCC 38327.</title>
        <authorList>
            <consortium name="The Broad Institute Genome Sequencing Platform"/>
            <person name="Russ C."/>
            <person name="Cuomo C."/>
            <person name="Burger G."/>
            <person name="Gray M.W."/>
            <person name="Holland P.W.H."/>
            <person name="King N."/>
            <person name="Lang F.B.F."/>
            <person name="Roger A.J."/>
            <person name="Ruiz-Trillo I."/>
            <person name="Young S.K."/>
            <person name="Zeng Q."/>
            <person name="Gargeya S."/>
            <person name="Fitzgerald M."/>
            <person name="Haas B."/>
            <person name="Abouelleil A."/>
            <person name="Alvarado L."/>
            <person name="Arachchi H.M."/>
            <person name="Berlin A."/>
            <person name="Chapman S.B."/>
            <person name="Gearin G."/>
            <person name="Goldberg J."/>
            <person name="Griggs A."/>
            <person name="Gujja S."/>
            <person name="Hansen M."/>
            <person name="Heiman D."/>
            <person name="Howarth C."/>
            <person name="Larimer J."/>
            <person name="Lui A."/>
            <person name="MacDonald P.J.P."/>
            <person name="McCowen C."/>
            <person name="Montmayeur A."/>
            <person name="Murphy C."/>
            <person name="Neiman D."/>
            <person name="Pearson M."/>
            <person name="Priest M."/>
            <person name="Roberts A."/>
            <person name="Saif S."/>
            <person name="Shea T."/>
            <person name="Sisk P."/>
            <person name="Stolte C."/>
            <person name="Sykes S."/>
            <person name="Wortman J."/>
            <person name="Nusbaum C."/>
            <person name="Birren B."/>
        </authorList>
    </citation>
    <scope>NUCLEOTIDE SEQUENCE [LARGE SCALE GENOMIC DNA]</scope>
    <source>
        <strain evidence="3 4">ATCC 38327</strain>
    </source>
</reference>
<keyword evidence="2" id="KW-1133">Transmembrane helix</keyword>
<proteinExistence type="predicted"/>
<feature type="transmembrane region" description="Helical" evidence="2">
    <location>
        <begin position="427"/>
        <end position="455"/>
    </location>
</feature>
<organism evidence="3 4">
    <name type="scientific">Allomyces macrogynus (strain ATCC 38327)</name>
    <name type="common">Allomyces javanicus var. macrogynus</name>
    <dbReference type="NCBI Taxonomy" id="578462"/>
    <lineage>
        <taxon>Eukaryota</taxon>
        <taxon>Fungi</taxon>
        <taxon>Fungi incertae sedis</taxon>
        <taxon>Blastocladiomycota</taxon>
        <taxon>Blastocladiomycetes</taxon>
        <taxon>Blastocladiales</taxon>
        <taxon>Blastocladiaceae</taxon>
        <taxon>Allomyces</taxon>
    </lineage>
</organism>
<dbReference type="VEuPathDB" id="FungiDB:AMAG_12231"/>
<feature type="compositionally biased region" description="Low complexity" evidence="1">
    <location>
        <begin position="166"/>
        <end position="205"/>
    </location>
</feature>
<protein>
    <submittedName>
        <fullName evidence="3">Uncharacterized protein</fullName>
    </submittedName>
</protein>
<feature type="compositionally biased region" description="Polar residues" evidence="1">
    <location>
        <begin position="236"/>
        <end position="247"/>
    </location>
</feature>